<dbReference type="InterPro" id="IPR009384">
    <property type="entry name" value="SwrD-like"/>
</dbReference>
<proteinExistence type="predicted"/>
<keyword evidence="2" id="KW-1185">Reference proteome</keyword>
<dbReference type="PANTHER" id="PTHR39185">
    <property type="entry name" value="SWARMING MOTILITY PROTEIN SWRD"/>
    <property type="match status" value="1"/>
</dbReference>
<dbReference type="Pfam" id="PF06289">
    <property type="entry name" value="FlbD"/>
    <property type="match status" value="1"/>
</dbReference>
<evidence type="ECO:0000313" key="1">
    <source>
        <dbReference type="EMBL" id="MBO0476966.1"/>
    </source>
</evidence>
<dbReference type="RefSeq" id="WP_206966472.1">
    <property type="nucleotide sequence ID" value="NZ_JAFLVX010000018.1"/>
</dbReference>
<comment type="caution">
    <text evidence="1">The sequence shown here is derived from an EMBL/GenBank/DDBJ whole genome shotgun (WGS) entry which is preliminary data.</text>
</comment>
<gene>
    <name evidence="1" type="ORF">DOK76_07785</name>
</gene>
<sequence length="71" mass="8135">MIKLTGMNNQEFVLNSTLIYRIDQAPDTVITLSDGKTMMVKESIDDVVEKVLFFQKQVVQETISQKVKKEV</sequence>
<keyword evidence="1" id="KW-0282">Flagellum</keyword>
<dbReference type="Proteomes" id="UP000664857">
    <property type="component" value="Unassembled WGS sequence"/>
</dbReference>
<protein>
    <submittedName>
        <fullName evidence="1">Flagellar FlbD family protein</fullName>
    </submittedName>
</protein>
<keyword evidence="1" id="KW-0966">Cell projection</keyword>
<organism evidence="1 2">
    <name type="scientific">Candidatus Vagococcus giribetii</name>
    <dbReference type="NCBI Taxonomy" id="2230876"/>
    <lineage>
        <taxon>Bacteria</taxon>
        <taxon>Bacillati</taxon>
        <taxon>Bacillota</taxon>
        <taxon>Bacilli</taxon>
        <taxon>Lactobacillales</taxon>
        <taxon>Enterococcaceae</taxon>
        <taxon>Vagococcus</taxon>
    </lineage>
</organism>
<accession>A0ABS3HTI2</accession>
<keyword evidence="1" id="KW-0969">Cilium</keyword>
<reference evidence="1 2" key="1">
    <citation type="submission" date="2021-03" db="EMBL/GenBank/DDBJ databases">
        <title>Enterococcal diversity collection.</title>
        <authorList>
            <person name="Gilmore M.S."/>
            <person name="Schwartzman J."/>
            <person name="Van Tyne D."/>
            <person name="Martin M."/>
            <person name="Earl A.M."/>
            <person name="Manson A.L."/>
            <person name="Straub T."/>
            <person name="Salamzade R."/>
            <person name="Saavedra J."/>
            <person name="Lebreton F."/>
            <person name="Prichula J."/>
            <person name="Schaufler K."/>
            <person name="Gaca A."/>
            <person name="Sgardioli B."/>
            <person name="Wagenaar J."/>
            <person name="Strong T."/>
        </authorList>
    </citation>
    <scope>NUCLEOTIDE SEQUENCE [LARGE SCALE GENOMIC DNA]</scope>
    <source>
        <strain evidence="1 2">DIV0080</strain>
    </source>
</reference>
<dbReference type="PANTHER" id="PTHR39185:SF1">
    <property type="entry name" value="SWARMING MOTILITY PROTEIN SWRD"/>
    <property type="match status" value="1"/>
</dbReference>
<name>A0ABS3HTI2_9ENTE</name>
<dbReference type="EMBL" id="JAFLVX010000018">
    <property type="protein sequence ID" value="MBO0476966.1"/>
    <property type="molecule type" value="Genomic_DNA"/>
</dbReference>
<evidence type="ECO:0000313" key="2">
    <source>
        <dbReference type="Proteomes" id="UP000664857"/>
    </source>
</evidence>